<dbReference type="EMBL" id="GBXI01015935">
    <property type="protein sequence ID" value="JAC98356.1"/>
    <property type="molecule type" value="Transcribed_RNA"/>
</dbReference>
<dbReference type="OrthoDB" id="515313at2759"/>
<gene>
    <name evidence="3" type="primary">K1430</name>
    <name evidence="3" type="ORF">g.3332</name>
</gene>
<reference evidence="3" key="1">
    <citation type="submission" date="2014-11" db="EMBL/GenBank/DDBJ databases">
        <authorList>
            <person name="Geib S."/>
        </authorList>
    </citation>
    <scope>NUCLEOTIDE SEQUENCE</scope>
</reference>
<dbReference type="PANTHER" id="PTHR23035:SF1">
    <property type="entry name" value="CILIA- AND FLAGELLA-ASSOCIATED PROTEIN 97"/>
    <property type="match status" value="1"/>
</dbReference>
<feature type="region of interest" description="Disordered" evidence="2">
    <location>
        <begin position="59"/>
        <end position="79"/>
    </location>
</feature>
<evidence type="ECO:0000313" key="3">
    <source>
        <dbReference type="EMBL" id="JAC98356.1"/>
    </source>
</evidence>
<dbReference type="InterPro" id="IPR029488">
    <property type="entry name" value="Hmw/CFAP97"/>
</dbReference>
<feature type="region of interest" description="Disordered" evidence="2">
    <location>
        <begin position="1"/>
        <end position="43"/>
    </location>
</feature>
<protein>
    <submittedName>
        <fullName evidence="3">UPF0501 protein KIAA1430 homolog</fullName>
    </submittedName>
</protein>
<feature type="compositionally biased region" description="Acidic residues" evidence="2">
    <location>
        <begin position="17"/>
        <end position="36"/>
    </location>
</feature>
<dbReference type="Pfam" id="PF13879">
    <property type="entry name" value="Hmw_CFAP97"/>
    <property type="match status" value="1"/>
</dbReference>
<evidence type="ECO:0000256" key="1">
    <source>
        <dbReference type="ARBA" id="ARBA00008315"/>
    </source>
</evidence>
<evidence type="ECO:0000256" key="2">
    <source>
        <dbReference type="SAM" id="MobiDB-lite"/>
    </source>
</evidence>
<feature type="region of interest" description="Disordered" evidence="2">
    <location>
        <begin position="144"/>
        <end position="168"/>
    </location>
</feature>
<feature type="compositionally biased region" description="Acidic residues" evidence="2">
    <location>
        <begin position="153"/>
        <end position="168"/>
    </location>
</feature>
<proteinExistence type="inferred from homology"/>
<dbReference type="InterPro" id="IPR038791">
    <property type="entry name" value="Cfap97/Hemingway"/>
</dbReference>
<accession>A0A0A1WHN6</accession>
<comment type="similarity">
    <text evidence="1">Belongs to the CFAP97 family.</text>
</comment>
<dbReference type="PANTHER" id="PTHR23035">
    <property type="entry name" value="CILIA- AND FLAGELLA-ASSOCIATED PROTEIN 97-RELATED"/>
    <property type="match status" value="1"/>
</dbReference>
<dbReference type="AlphaFoldDB" id="A0A0A1WHN6"/>
<reference evidence="3" key="2">
    <citation type="journal article" date="2015" name="Gigascience">
        <title>Reconstructing a comprehensive transcriptome assembly of a white-pupal translocated strain of the pest fruit fly Bactrocera cucurbitae.</title>
        <authorList>
            <person name="Sim S.B."/>
            <person name="Calla B."/>
            <person name="Hall B."/>
            <person name="DeRego T."/>
            <person name="Geib S.M."/>
        </authorList>
    </citation>
    <scope>NUCLEOTIDE SEQUENCE</scope>
</reference>
<sequence length="387" mass="43701">MSDELNSDEDRYANESFENDTDEIPEISETDSESELEPTMVPSNSSLYAYARSRFSGRKGSLQNKNYVPYDSSSEDDQDVVISETIAEINTEPMCMDDAVLAPQISFKASLTRRGSSARMKGSKRMLVEPLSIVEIPNTAPTVVDNVSNGEVSDNDEEEAKTELPTENESEVLHKFKDLSCRQNESTEEDDALLACNALQPHEELPDNDSQKEIDVHMNALDISSGEKLIDTIGNYTDVASVSDSQLKAIDNELAEYDVNITSETPTSFNSEDYAFHLNFLKTCGSNDKFKMRSNPRKSWSFSNDRMREIERHNHILLRKILSQKPTYHLATPKPTKFATLPPTTRITSAAINRKKKQRQIDLDNQGLKRRIEAITLRRPTLQHLNL</sequence>
<dbReference type="GO" id="GO:0007283">
    <property type="term" value="P:spermatogenesis"/>
    <property type="evidence" value="ECO:0007669"/>
    <property type="project" value="TreeGrafter"/>
</dbReference>
<name>A0A0A1WHN6_ZEUCU</name>
<organism evidence="3">
    <name type="scientific">Zeugodacus cucurbitae</name>
    <name type="common">Melon fruit fly</name>
    <name type="synonym">Bactrocera cucurbitae</name>
    <dbReference type="NCBI Taxonomy" id="28588"/>
    <lineage>
        <taxon>Eukaryota</taxon>
        <taxon>Metazoa</taxon>
        <taxon>Ecdysozoa</taxon>
        <taxon>Arthropoda</taxon>
        <taxon>Hexapoda</taxon>
        <taxon>Insecta</taxon>
        <taxon>Pterygota</taxon>
        <taxon>Neoptera</taxon>
        <taxon>Endopterygota</taxon>
        <taxon>Diptera</taxon>
        <taxon>Brachycera</taxon>
        <taxon>Muscomorpha</taxon>
        <taxon>Tephritoidea</taxon>
        <taxon>Tephritidae</taxon>
        <taxon>Zeugodacus</taxon>
        <taxon>Zeugodacus</taxon>
    </lineage>
</organism>